<proteinExistence type="predicted"/>
<organism evidence="1 2">
    <name type="scientific">Streptomyces polyrhachis</name>
    <dbReference type="NCBI Taxonomy" id="1282885"/>
    <lineage>
        <taxon>Bacteria</taxon>
        <taxon>Bacillati</taxon>
        <taxon>Actinomycetota</taxon>
        <taxon>Actinomycetes</taxon>
        <taxon>Kitasatosporales</taxon>
        <taxon>Streptomycetaceae</taxon>
        <taxon>Streptomyces</taxon>
    </lineage>
</organism>
<comment type="caution">
    <text evidence="1">The sequence shown here is derived from an EMBL/GenBank/DDBJ whole genome shotgun (WGS) entry which is preliminary data.</text>
</comment>
<gene>
    <name evidence="1" type="ORF">ACFQLX_01400</name>
</gene>
<dbReference type="RefSeq" id="WP_386410813.1">
    <property type="nucleotide sequence ID" value="NZ_JBHSZO010000002.1"/>
</dbReference>
<dbReference type="EMBL" id="JBHSZO010000002">
    <property type="protein sequence ID" value="MFC7216834.1"/>
    <property type="molecule type" value="Genomic_DNA"/>
</dbReference>
<sequence length="157" mass="16843">MVIEQAQILTTHNLAALVRPVGVTPATGWADLAYRSFRTACSLTARVHHNPRPLATIKDVAYAWRHTLCYLSLCTSGEQAATITQLEDEVTRHASHVIDRLAPVLAGLRLIAAGGTFDPDGTAHGGRARRLQAWSATGHWMRTAAAVPDVNPCGSKG</sequence>
<reference evidence="2" key="1">
    <citation type="journal article" date="2019" name="Int. J. Syst. Evol. Microbiol.">
        <title>The Global Catalogue of Microorganisms (GCM) 10K type strain sequencing project: providing services to taxonomists for standard genome sequencing and annotation.</title>
        <authorList>
            <consortium name="The Broad Institute Genomics Platform"/>
            <consortium name="The Broad Institute Genome Sequencing Center for Infectious Disease"/>
            <person name="Wu L."/>
            <person name="Ma J."/>
        </authorList>
    </citation>
    <scope>NUCLEOTIDE SEQUENCE [LARGE SCALE GENOMIC DNA]</scope>
    <source>
        <strain evidence="2">CGMCC 1.13681</strain>
    </source>
</reference>
<evidence type="ECO:0000313" key="1">
    <source>
        <dbReference type="EMBL" id="MFC7216834.1"/>
    </source>
</evidence>
<accession>A0ABW2G7X0</accession>
<keyword evidence="2" id="KW-1185">Reference proteome</keyword>
<evidence type="ECO:0000313" key="2">
    <source>
        <dbReference type="Proteomes" id="UP001596413"/>
    </source>
</evidence>
<name>A0ABW2G7X0_9ACTN</name>
<dbReference type="Proteomes" id="UP001596413">
    <property type="component" value="Unassembled WGS sequence"/>
</dbReference>
<protein>
    <submittedName>
        <fullName evidence="1">Uncharacterized protein</fullName>
    </submittedName>
</protein>